<sequence length="502" mass="58442">MQQIYNPDERMNIELFLAARELPNLEFLSKSDPYLELYYSLQGEPEISLGKTETAECNLDPNWEKSFIIEYLPNLIQILRFQIFDENRMGREFMGEAQITIKDILQSKNSLISLQIKRFDKNAGQLLCKAVLMKQSNHFVQWQFSGSNIKNMDGIFGKSDPFLKFYLYSDNVWCQIHQTEYIKDDLNPTWKEFEISLQRLCLNDENKKFKIECLDRHEKGKNNQLIGSFETTIDEIFNKNKEEFSLVQPKGGQVGTIRIKNKKRIYRANFDDYIKQGTTFNLIIGIDYSTHNGVPSFPDSLHSYIDNNNKYGKVISDVAQVLEKYNQKKLFAIYGIGAEPHLTNYTLNTYQTLFPLTGDFQKPQVEGYQEVANLYKNTLKQIVVKGDFQIEDYINYIQTIAEANAGKLIYTICVIIAQGKITDAQIFQDLLIKGSKLPYSLIFVGMGKNDFTEVKRIIDKINNQQPPIRNNFTFYEYKEQTIQMLSKHLLNDIPQHLVSYKQ</sequence>
<feature type="domain" description="C2" evidence="1">
    <location>
        <begin position="1"/>
        <end position="114"/>
    </location>
</feature>
<comment type="caution">
    <text evidence="2">The sequence shown here is derived from an EMBL/GenBank/DDBJ whole genome shotgun (WGS) entry which is preliminary data.</text>
</comment>
<dbReference type="InterPro" id="IPR000008">
    <property type="entry name" value="C2_dom"/>
</dbReference>
<dbReference type="Pfam" id="PF00168">
    <property type="entry name" value="C2"/>
    <property type="match status" value="2"/>
</dbReference>
<gene>
    <name evidence="2" type="ORF">PPRIM_AZ9-3.1.T1330028</name>
</gene>
<dbReference type="SMART" id="SM00239">
    <property type="entry name" value="C2"/>
    <property type="match status" value="2"/>
</dbReference>
<dbReference type="GO" id="GO:0005886">
    <property type="term" value="C:plasma membrane"/>
    <property type="evidence" value="ECO:0007669"/>
    <property type="project" value="TreeGrafter"/>
</dbReference>
<dbReference type="GO" id="GO:0071277">
    <property type="term" value="P:cellular response to calcium ion"/>
    <property type="evidence" value="ECO:0007669"/>
    <property type="project" value="TreeGrafter"/>
</dbReference>
<dbReference type="InterPro" id="IPR010734">
    <property type="entry name" value="Copine_C"/>
</dbReference>
<dbReference type="AlphaFoldDB" id="A0A8S1PVP8"/>
<dbReference type="Proteomes" id="UP000688137">
    <property type="component" value="Unassembled WGS sequence"/>
</dbReference>
<dbReference type="PANTHER" id="PTHR10857:SF106">
    <property type="entry name" value="C2 DOMAIN-CONTAINING PROTEIN"/>
    <property type="match status" value="1"/>
</dbReference>
<dbReference type="PANTHER" id="PTHR10857">
    <property type="entry name" value="COPINE"/>
    <property type="match status" value="1"/>
</dbReference>
<organism evidence="2 3">
    <name type="scientific">Paramecium primaurelia</name>
    <dbReference type="NCBI Taxonomy" id="5886"/>
    <lineage>
        <taxon>Eukaryota</taxon>
        <taxon>Sar</taxon>
        <taxon>Alveolata</taxon>
        <taxon>Ciliophora</taxon>
        <taxon>Intramacronucleata</taxon>
        <taxon>Oligohymenophorea</taxon>
        <taxon>Peniculida</taxon>
        <taxon>Parameciidae</taxon>
        <taxon>Paramecium</taxon>
    </lineage>
</organism>
<evidence type="ECO:0000313" key="2">
    <source>
        <dbReference type="EMBL" id="CAD8107162.1"/>
    </source>
</evidence>
<dbReference type="CDD" id="cd04047">
    <property type="entry name" value="C2B_Copine"/>
    <property type="match status" value="1"/>
</dbReference>
<feature type="domain" description="C2" evidence="1">
    <location>
        <begin position="120"/>
        <end position="246"/>
    </location>
</feature>
<dbReference type="InterPro" id="IPR045052">
    <property type="entry name" value="Copine"/>
</dbReference>
<dbReference type="InterPro" id="IPR037768">
    <property type="entry name" value="C2B_Copine"/>
</dbReference>
<proteinExistence type="predicted"/>
<evidence type="ECO:0000313" key="3">
    <source>
        <dbReference type="Proteomes" id="UP000688137"/>
    </source>
</evidence>
<keyword evidence="3" id="KW-1185">Reference proteome</keyword>
<evidence type="ECO:0000259" key="1">
    <source>
        <dbReference type="PROSITE" id="PS50004"/>
    </source>
</evidence>
<dbReference type="GO" id="GO:0005544">
    <property type="term" value="F:calcium-dependent phospholipid binding"/>
    <property type="evidence" value="ECO:0007669"/>
    <property type="project" value="InterPro"/>
</dbReference>
<dbReference type="Pfam" id="PF07002">
    <property type="entry name" value="Copine"/>
    <property type="match status" value="1"/>
</dbReference>
<reference evidence="2" key="1">
    <citation type="submission" date="2021-01" db="EMBL/GenBank/DDBJ databases">
        <authorList>
            <consortium name="Genoscope - CEA"/>
            <person name="William W."/>
        </authorList>
    </citation>
    <scope>NUCLEOTIDE SEQUENCE</scope>
</reference>
<dbReference type="EMBL" id="CAJJDM010000136">
    <property type="protein sequence ID" value="CAD8107162.1"/>
    <property type="molecule type" value="Genomic_DNA"/>
</dbReference>
<dbReference type="OMA" id="IDYSTHN"/>
<protein>
    <recommendedName>
        <fullName evidence="1">C2 domain-containing protein</fullName>
    </recommendedName>
</protein>
<name>A0A8S1PVP8_PARPR</name>
<dbReference type="PROSITE" id="PS50004">
    <property type="entry name" value="C2"/>
    <property type="match status" value="2"/>
</dbReference>
<dbReference type="FunFam" id="2.60.40.150:FF:000309">
    <property type="entry name" value="Uncharacterized protein"/>
    <property type="match status" value="1"/>
</dbReference>
<accession>A0A8S1PVP8</accession>